<dbReference type="NCBIfam" id="TIGR00158">
    <property type="entry name" value="L9"/>
    <property type="match status" value="1"/>
</dbReference>
<dbReference type="SUPFAM" id="SSF55658">
    <property type="entry name" value="L9 N-domain-like"/>
    <property type="match status" value="1"/>
</dbReference>
<organism evidence="9 10">
    <name type="scientific">Candidatus Cardinium hertigii</name>
    <dbReference type="NCBI Taxonomy" id="247481"/>
    <lineage>
        <taxon>Bacteria</taxon>
        <taxon>Pseudomonadati</taxon>
        <taxon>Bacteroidota</taxon>
        <taxon>Cytophagia</taxon>
        <taxon>Cytophagales</taxon>
        <taxon>Amoebophilaceae</taxon>
        <taxon>Candidatus Cardinium</taxon>
    </lineage>
</organism>
<protein>
    <recommendedName>
        <fullName evidence="6 7">Large ribosomal subunit protein bL9</fullName>
    </recommendedName>
</protein>
<comment type="similarity">
    <text evidence="1 7">Belongs to the bacterial ribosomal protein bL9 family.</text>
</comment>
<comment type="function">
    <text evidence="7">Binds to the 23S rRNA.</text>
</comment>
<dbReference type="InterPro" id="IPR009027">
    <property type="entry name" value="Ribosomal_bL9/RNase_H1_N"/>
</dbReference>
<evidence type="ECO:0000256" key="2">
    <source>
        <dbReference type="ARBA" id="ARBA00022730"/>
    </source>
</evidence>
<name>A0A3N2QCU9_9BACT</name>
<dbReference type="RefSeq" id="WP_123662432.1">
    <property type="nucleotide sequence ID" value="NZ_RARA01000018.1"/>
</dbReference>
<dbReference type="Pfam" id="PF01281">
    <property type="entry name" value="Ribosomal_L9_N"/>
    <property type="match status" value="1"/>
</dbReference>
<dbReference type="Gene3D" id="3.40.5.10">
    <property type="entry name" value="Ribosomal protein L9, N-terminal domain"/>
    <property type="match status" value="1"/>
</dbReference>
<dbReference type="GO" id="GO:1990904">
    <property type="term" value="C:ribonucleoprotein complex"/>
    <property type="evidence" value="ECO:0007669"/>
    <property type="project" value="UniProtKB-KW"/>
</dbReference>
<dbReference type="PANTHER" id="PTHR21368">
    <property type="entry name" value="50S RIBOSOMAL PROTEIN L9"/>
    <property type="match status" value="1"/>
</dbReference>
<keyword evidence="4 7" id="KW-0689">Ribosomal protein</keyword>
<dbReference type="GO" id="GO:0006412">
    <property type="term" value="P:translation"/>
    <property type="evidence" value="ECO:0007669"/>
    <property type="project" value="UniProtKB-UniRule"/>
</dbReference>
<dbReference type="Pfam" id="PF03948">
    <property type="entry name" value="Ribosomal_L9_C"/>
    <property type="match status" value="1"/>
</dbReference>
<dbReference type="InterPro" id="IPR020594">
    <property type="entry name" value="Ribosomal_bL9_bac/chp"/>
</dbReference>
<accession>A0A3N2QCU9</accession>
<keyword evidence="2 7" id="KW-0699">rRNA-binding</keyword>
<keyword evidence="10" id="KW-1185">Reference proteome</keyword>
<dbReference type="HAMAP" id="MF_00503">
    <property type="entry name" value="Ribosomal_bL9"/>
    <property type="match status" value="1"/>
</dbReference>
<dbReference type="GO" id="GO:0005840">
    <property type="term" value="C:ribosome"/>
    <property type="evidence" value="ECO:0007669"/>
    <property type="project" value="UniProtKB-KW"/>
</dbReference>
<dbReference type="InterPro" id="IPR036935">
    <property type="entry name" value="Ribosomal_bL9_N_sf"/>
</dbReference>
<comment type="caution">
    <text evidence="9">The sequence shown here is derived from an EMBL/GenBank/DDBJ whole genome shotgun (WGS) entry which is preliminary data.</text>
</comment>
<evidence type="ECO:0000256" key="6">
    <source>
        <dbReference type="ARBA" id="ARBA00035292"/>
    </source>
</evidence>
<dbReference type="PROSITE" id="PS00651">
    <property type="entry name" value="RIBOSOMAL_L9"/>
    <property type="match status" value="1"/>
</dbReference>
<dbReference type="Gene3D" id="3.10.430.100">
    <property type="entry name" value="Ribosomal protein L9, C-terminal domain"/>
    <property type="match status" value="1"/>
</dbReference>
<evidence type="ECO:0000256" key="7">
    <source>
        <dbReference type="HAMAP-Rule" id="MF_00503"/>
    </source>
</evidence>
<keyword evidence="3 7" id="KW-0694">RNA-binding</keyword>
<evidence type="ECO:0000313" key="10">
    <source>
        <dbReference type="Proteomes" id="UP000270927"/>
    </source>
</evidence>
<evidence type="ECO:0000256" key="4">
    <source>
        <dbReference type="ARBA" id="ARBA00022980"/>
    </source>
</evidence>
<feature type="domain" description="Ribosomal protein L9" evidence="8">
    <location>
        <begin position="13"/>
        <end position="40"/>
    </location>
</feature>
<evidence type="ECO:0000256" key="3">
    <source>
        <dbReference type="ARBA" id="ARBA00022884"/>
    </source>
</evidence>
<evidence type="ECO:0000259" key="8">
    <source>
        <dbReference type="PROSITE" id="PS00651"/>
    </source>
</evidence>
<dbReference type="Proteomes" id="UP000270927">
    <property type="component" value="Unassembled WGS sequence"/>
</dbReference>
<evidence type="ECO:0000256" key="1">
    <source>
        <dbReference type="ARBA" id="ARBA00010605"/>
    </source>
</evidence>
<proteinExistence type="inferred from homology"/>
<reference evidence="9 10" key="1">
    <citation type="submission" date="2018-09" db="EMBL/GenBank/DDBJ databases">
        <title>Comparative Genomics of Wolbachia-Cardinium Dual Endosymbiosis in a Plant-Parasitic Nematode.</title>
        <authorList>
            <person name="Brown A.M.V."/>
            <person name="Wasala S.K."/>
            <person name="Howe D.K."/>
            <person name="Peetz A.B."/>
            <person name="Zasada I.A."/>
            <person name="Denver D.R."/>
        </authorList>
    </citation>
    <scope>NUCLEOTIDE SEQUENCE [LARGE SCALE GENOMIC DNA]</scope>
    <source>
        <strain evidence="9 10">Pp_1</strain>
    </source>
</reference>
<gene>
    <name evidence="7" type="primary">rplI</name>
    <name evidence="9" type="ORF">EDM02_01260</name>
</gene>
<dbReference type="OrthoDB" id="9788336at2"/>
<dbReference type="InterPro" id="IPR020070">
    <property type="entry name" value="Ribosomal_bL9_N"/>
</dbReference>
<sequence>MEIILKSAYKKLGKKGDMVSVKAGYGRNYLIPQGVAVVANSGNKKIALENAKQAAGKALKLKADAQALLAVLATAKVVVRVKVGEGGNIFGSVTPLQIAKSLKEQNKIIVDYTTMRLEGPIKKIGTYQVELALHEEISYILNFEVAPI</sequence>
<evidence type="ECO:0000256" key="5">
    <source>
        <dbReference type="ARBA" id="ARBA00023274"/>
    </source>
</evidence>
<evidence type="ECO:0000313" key="9">
    <source>
        <dbReference type="EMBL" id="ROT47653.1"/>
    </source>
</evidence>
<dbReference type="InterPro" id="IPR000244">
    <property type="entry name" value="Ribosomal_bL9"/>
</dbReference>
<dbReference type="EMBL" id="RARA01000018">
    <property type="protein sequence ID" value="ROT47653.1"/>
    <property type="molecule type" value="Genomic_DNA"/>
</dbReference>
<dbReference type="GO" id="GO:0019843">
    <property type="term" value="F:rRNA binding"/>
    <property type="evidence" value="ECO:0007669"/>
    <property type="project" value="UniProtKB-UniRule"/>
</dbReference>
<dbReference type="SUPFAM" id="SSF55653">
    <property type="entry name" value="Ribosomal protein L9 C-domain"/>
    <property type="match status" value="1"/>
</dbReference>
<dbReference type="InterPro" id="IPR020069">
    <property type="entry name" value="Ribosomal_bL9_C"/>
</dbReference>
<keyword evidence="5 7" id="KW-0687">Ribonucleoprotein</keyword>
<dbReference type="AlphaFoldDB" id="A0A3N2QCU9"/>
<dbReference type="GO" id="GO:0003735">
    <property type="term" value="F:structural constituent of ribosome"/>
    <property type="evidence" value="ECO:0007669"/>
    <property type="project" value="InterPro"/>
</dbReference>
<dbReference type="InterPro" id="IPR036791">
    <property type="entry name" value="Ribosomal_bL9_C_sf"/>
</dbReference>